<dbReference type="OrthoDB" id="9812878at2"/>
<dbReference type="Pfam" id="PF03180">
    <property type="entry name" value="Lipoprotein_9"/>
    <property type="match status" value="1"/>
</dbReference>
<evidence type="ECO:0000256" key="2">
    <source>
        <dbReference type="ARBA" id="ARBA00022729"/>
    </source>
</evidence>
<keyword evidence="9" id="KW-1185">Reference proteome</keyword>
<dbReference type="AlphaFoldDB" id="A0A1S8D4Z2"/>
<dbReference type="RefSeq" id="WP_058390523.1">
    <property type="nucleotide sequence ID" value="NZ_LLWF02000053.1"/>
</dbReference>
<keyword evidence="5 6" id="KW-0449">Lipoprotein</keyword>
<name>A0A1S8D4Z2_9PROT</name>
<evidence type="ECO:0000256" key="6">
    <source>
        <dbReference type="PIRNR" id="PIRNR002854"/>
    </source>
</evidence>
<keyword evidence="4" id="KW-0564">Palmitate</keyword>
<evidence type="ECO:0000256" key="3">
    <source>
        <dbReference type="ARBA" id="ARBA00023136"/>
    </source>
</evidence>
<dbReference type="CDD" id="cd13597">
    <property type="entry name" value="PBP2_lipoprotein_Tp32"/>
    <property type="match status" value="1"/>
</dbReference>
<dbReference type="PANTHER" id="PTHR30429">
    <property type="entry name" value="D-METHIONINE-BINDING LIPOPROTEIN METQ"/>
    <property type="match status" value="1"/>
</dbReference>
<dbReference type="Gene3D" id="3.40.190.10">
    <property type="entry name" value="Periplasmic binding protein-like II"/>
    <property type="match status" value="2"/>
</dbReference>
<evidence type="ECO:0000256" key="1">
    <source>
        <dbReference type="ARBA" id="ARBA00004635"/>
    </source>
</evidence>
<keyword evidence="2 7" id="KW-0732">Signal</keyword>
<organism evidence="8 9">
    <name type="scientific">Roseomonas mucosa</name>
    <dbReference type="NCBI Taxonomy" id="207340"/>
    <lineage>
        <taxon>Bacteria</taxon>
        <taxon>Pseudomonadati</taxon>
        <taxon>Pseudomonadota</taxon>
        <taxon>Alphaproteobacteria</taxon>
        <taxon>Acetobacterales</taxon>
        <taxon>Roseomonadaceae</taxon>
        <taxon>Roseomonas</taxon>
    </lineage>
</organism>
<dbReference type="STRING" id="207340.APZ41_014370"/>
<comment type="caution">
    <text evidence="8">The sequence shown here is derived from an EMBL/GenBank/DDBJ whole genome shotgun (WGS) entry which is preliminary data.</text>
</comment>
<accession>A0A1S8D4Z2</accession>
<evidence type="ECO:0000256" key="4">
    <source>
        <dbReference type="ARBA" id="ARBA00023139"/>
    </source>
</evidence>
<dbReference type="PIRSF" id="PIRSF002854">
    <property type="entry name" value="MetQ"/>
    <property type="match status" value="1"/>
</dbReference>
<keyword evidence="3" id="KW-0472">Membrane</keyword>
<comment type="similarity">
    <text evidence="6">Belongs to the nlpA lipoprotein family.</text>
</comment>
<dbReference type="GO" id="GO:0016020">
    <property type="term" value="C:membrane"/>
    <property type="evidence" value="ECO:0007669"/>
    <property type="project" value="UniProtKB-SubCell"/>
</dbReference>
<evidence type="ECO:0000256" key="7">
    <source>
        <dbReference type="SAM" id="SignalP"/>
    </source>
</evidence>
<protein>
    <recommendedName>
        <fullName evidence="6">Lipoprotein</fullName>
    </recommendedName>
</protein>
<evidence type="ECO:0000313" key="8">
    <source>
        <dbReference type="EMBL" id="ONH82475.1"/>
    </source>
</evidence>
<feature type="chain" id="PRO_5010527436" description="Lipoprotein" evidence="7">
    <location>
        <begin position="27"/>
        <end position="273"/>
    </location>
</feature>
<evidence type="ECO:0000313" key="9">
    <source>
        <dbReference type="Proteomes" id="UP000054844"/>
    </source>
</evidence>
<dbReference type="InterPro" id="IPR004872">
    <property type="entry name" value="Lipoprotein_NlpA"/>
</dbReference>
<reference evidence="8" key="1">
    <citation type="submission" date="2016-12" db="EMBL/GenBank/DDBJ databases">
        <title>Draft genome sequence of Roseomonas mucosa strain AU37, isolated from a peripheral intravenous catheter.</title>
        <authorList>
            <person name="Choudhury M.A."/>
            <person name="Sidjabat H.E."/>
            <person name="Wailan A.M."/>
            <person name="Zhang L."/>
            <person name="Marsh N.M."/>
            <person name="Rickard C.M."/>
            <person name="Davies M."/>
            <person name="Mcmillan D.J."/>
        </authorList>
    </citation>
    <scope>NUCLEOTIDE SEQUENCE [LARGE SCALE GENOMIC DNA]</scope>
    <source>
        <strain evidence="8">AU37</strain>
    </source>
</reference>
<dbReference type="PANTHER" id="PTHR30429:SF1">
    <property type="entry name" value="D-METHIONINE-BINDING LIPOPROTEIN METQ-RELATED"/>
    <property type="match status" value="1"/>
</dbReference>
<dbReference type="EMBL" id="LLWF02000053">
    <property type="protein sequence ID" value="ONH82475.1"/>
    <property type="molecule type" value="Genomic_DNA"/>
</dbReference>
<gene>
    <name evidence="8" type="ORF">APZ41_014370</name>
</gene>
<evidence type="ECO:0000256" key="5">
    <source>
        <dbReference type="ARBA" id="ARBA00023288"/>
    </source>
</evidence>
<dbReference type="Proteomes" id="UP000054844">
    <property type="component" value="Unassembled WGS sequence"/>
</dbReference>
<feature type="signal peptide" evidence="7">
    <location>
        <begin position="1"/>
        <end position="26"/>
    </location>
</feature>
<proteinExistence type="inferred from homology"/>
<comment type="subcellular location">
    <subcellularLocation>
        <location evidence="1">Membrane</location>
        <topology evidence="1">Lipid-anchor</topology>
    </subcellularLocation>
</comment>
<sequence length="273" mass="29210">MTIARRAALAALLATPALTAATRAHAQGAEIGTAARPLKMGVTAGPHAQVMERVRDIAAKDGLVIRIIEFTDYIQPNVALASGDLDANSFQTQPFLEQQVRDRGLKLVSVAKTLTFPMGIYSKKVKSVDALPEGGRIAIPNDPTQGGRGLMLFAQAGAIQLPANADVRVTVADITGNPKRLRIVELEAAQLPRALDDVDAAAINTNYALTAGLQPTRDAIAIERSDSPHSNRIVVRQGDEEKPWVRKLVRAYQSDEVKAFVAETFSGSVIPAF</sequence>
<dbReference type="SUPFAM" id="SSF53850">
    <property type="entry name" value="Periplasmic binding protein-like II"/>
    <property type="match status" value="1"/>
</dbReference>
<dbReference type="NCBIfam" id="TIGR00363">
    <property type="entry name" value="MetQ/NlpA family lipoprotein"/>
    <property type="match status" value="1"/>
</dbReference>